<evidence type="ECO:0000313" key="2">
    <source>
        <dbReference type="Proteomes" id="UP000199093"/>
    </source>
</evidence>
<dbReference type="OrthoDB" id="8019539at2"/>
<dbReference type="AlphaFoldDB" id="A0A1G8UZB6"/>
<protein>
    <submittedName>
        <fullName evidence="1">Uncharacterized protein</fullName>
    </submittedName>
</protein>
<keyword evidence="2" id="KW-1185">Reference proteome</keyword>
<reference evidence="1 2" key="1">
    <citation type="submission" date="2016-10" db="EMBL/GenBank/DDBJ databases">
        <authorList>
            <person name="de Groot N.N."/>
        </authorList>
    </citation>
    <scope>NUCLEOTIDE SEQUENCE [LARGE SCALE GENOMIC DNA]</scope>
    <source>
        <strain evidence="1 2">DSM 26424</strain>
    </source>
</reference>
<dbReference type="STRING" id="555512.SAMN04487993_10582"/>
<dbReference type="Proteomes" id="UP000199093">
    <property type="component" value="Unassembled WGS sequence"/>
</dbReference>
<dbReference type="EMBL" id="FNEJ01000058">
    <property type="protein sequence ID" value="SDJ59161.1"/>
    <property type="molecule type" value="Genomic_DNA"/>
</dbReference>
<organism evidence="1 2">
    <name type="scientific">Salipiger marinus</name>
    <dbReference type="NCBI Taxonomy" id="555512"/>
    <lineage>
        <taxon>Bacteria</taxon>
        <taxon>Pseudomonadati</taxon>
        <taxon>Pseudomonadota</taxon>
        <taxon>Alphaproteobacteria</taxon>
        <taxon>Rhodobacterales</taxon>
        <taxon>Roseobacteraceae</taxon>
        <taxon>Salipiger</taxon>
    </lineage>
</organism>
<name>A0A1G8UZB6_9RHOB</name>
<accession>A0A1G8UZB6</accession>
<gene>
    <name evidence="1" type="ORF">SAMN04487993_10582</name>
</gene>
<sequence>MEHSDFAIGKEFRTATGVWRCTDIGTRTIIAIKVSDRDDPSWLDGPPYAVAEMVFDENDFEGCWTENA</sequence>
<proteinExistence type="predicted"/>
<evidence type="ECO:0000313" key="1">
    <source>
        <dbReference type="EMBL" id="SDJ59161.1"/>
    </source>
</evidence>
<dbReference type="RefSeq" id="WP_089852543.1">
    <property type="nucleotide sequence ID" value="NZ_FNEJ01000058.1"/>
</dbReference>